<dbReference type="SMART" id="SM00388">
    <property type="entry name" value="HisKA"/>
    <property type="match status" value="1"/>
</dbReference>
<dbReference type="InterPro" id="IPR001610">
    <property type="entry name" value="PAC"/>
</dbReference>
<keyword evidence="7" id="KW-0547">Nucleotide-binding</keyword>
<dbReference type="SUPFAM" id="SSF55874">
    <property type="entry name" value="ATPase domain of HSP90 chaperone/DNA topoisomerase II/histidine kinase"/>
    <property type="match status" value="1"/>
</dbReference>
<evidence type="ECO:0000256" key="6">
    <source>
        <dbReference type="ARBA" id="ARBA00022679"/>
    </source>
</evidence>
<dbReference type="SMART" id="SM00448">
    <property type="entry name" value="REC"/>
    <property type="match status" value="1"/>
</dbReference>
<reference evidence="18" key="1">
    <citation type="submission" date="2021-05" db="EMBL/GenBank/DDBJ databases">
        <authorList>
            <person name="Pietrasiak N."/>
            <person name="Ward R."/>
            <person name="Stajich J.E."/>
            <person name="Kurbessoian T."/>
        </authorList>
    </citation>
    <scope>NUCLEOTIDE SEQUENCE</scope>
    <source>
        <strain evidence="18">JT2-VF2</strain>
    </source>
</reference>
<evidence type="ECO:0000256" key="8">
    <source>
        <dbReference type="ARBA" id="ARBA00022777"/>
    </source>
</evidence>
<evidence type="ECO:0000313" key="18">
    <source>
        <dbReference type="EMBL" id="MBW4565981.1"/>
    </source>
</evidence>
<dbReference type="Pfam" id="PF08448">
    <property type="entry name" value="PAS_4"/>
    <property type="match status" value="2"/>
</dbReference>
<keyword evidence="13" id="KW-0175">Coiled coil</keyword>
<proteinExistence type="predicted"/>
<dbReference type="Gene3D" id="3.30.565.10">
    <property type="entry name" value="Histidine kinase-like ATPase, C-terminal domain"/>
    <property type="match status" value="1"/>
</dbReference>
<evidence type="ECO:0000259" key="17">
    <source>
        <dbReference type="PROSITE" id="PS50113"/>
    </source>
</evidence>
<dbReference type="FunFam" id="3.30.565.10:FF:000023">
    <property type="entry name" value="PAS domain-containing sensor histidine kinase"/>
    <property type="match status" value="1"/>
</dbReference>
<dbReference type="CDD" id="cd00075">
    <property type="entry name" value="HATPase"/>
    <property type="match status" value="1"/>
</dbReference>
<keyword evidence="8" id="KW-0418">Kinase</keyword>
<dbReference type="Pfam" id="PF02518">
    <property type="entry name" value="HATPase_c"/>
    <property type="match status" value="1"/>
</dbReference>
<evidence type="ECO:0000259" key="16">
    <source>
        <dbReference type="PROSITE" id="PS50112"/>
    </source>
</evidence>
<dbReference type="InterPro" id="IPR000700">
    <property type="entry name" value="PAS-assoc_C"/>
</dbReference>
<dbReference type="EMBL" id="JAHHHN010000054">
    <property type="protein sequence ID" value="MBW4565981.1"/>
    <property type="molecule type" value="Genomic_DNA"/>
</dbReference>
<dbReference type="SMART" id="SM00086">
    <property type="entry name" value="PAC"/>
    <property type="match status" value="6"/>
</dbReference>
<dbReference type="InterPro" id="IPR052162">
    <property type="entry name" value="Sensor_kinase/Photoreceptor"/>
</dbReference>
<reference evidence="18" key="2">
    <citation type="journal article" date="2022" name="Microbiol. Resour. Announc.">
        <title>Metagenome Sequencing to Explore Phylogenomics of Terrestrial Cyanobacteria.</title>
        <authorList>
            <person name="Ward R.D."/>
            <person name="Stajich J.E."/>
            <person name="Johansen J.R."/>
            <person name="Huntemann M."/>
            <person name="Clum A."/>
            <person name="Foster B."/>
            <person name="Foster B."/>
            <person name="Roux S."/>
            <person name="Palaniappan K."/>
            <person name="Varghese N."/>
            <person name="Mukherjee S."/>
            <person name="Reddy T.B.K."/>
            <person name="Daum C."/>
            <person name="Copeland A."/>
            <person name="Chen I.A."/>
            <person name="Ivanova N.N."/>
            <person name="Kyrpides N.C."/>
            <person name="Shapiro N."/>
            <person name="Eloe-Fadrosh E.A."/>
            <person name="Pietrasiak N."/>
        </authorList>
    </citation>
    <scope>NUCLEOTIDE SEQUENCE</scope>
    <source>
        <strain evidence="18">JT2-VF2</strain>
    </source>
</reference>
<dbReference type="InterPro" id="IPR011006">
    <property type="entry name" value="CheY-like_superfamily"/>
</dbReference>
<feature type="domain" description="PAS" evidence="16">
    <location>
        <begin position="941"/>
        <end position="1013"/>
    </location>
</feature>
<keyword evidence="5 12" id="KW-0597">Phosphoprotein</keyword>
<dbReference type="SUPFAM" id="SSF55785">
    <property type="entry name" value="PYP-like sensor domain (PAS domain)"/>
    <property type="match status" value="7"/>
</dbReference>
<keyword evidence="4" id="KW-1003">Cell membrane</keyword>
<evidence type="ECO:0000259" key="14">
    <source>
        <dbReference type="PROSITE" id="PS50109"/>
    </source>
</evidence>
<feature type="coiled-coil region" evidence="13">
    <location>
        <begin position="1064"/>
        <end position="1091"/>
    </location>
</feature>
<feature type="domain" description="PAC" evidence="17">
    <location>
        <begin position="753"/>
        <end position="805"/>
    </location>
</feature>
<dbReference type="SUPFAM" id="SSF52172">
    <property type="entry name" value="CheY-like"/>
    <property type="match status" value="1"/>
</dbReference>
<dbReference type="InterPro" id="IPR036890">
    <property type="entry name" value="HATPase_C_sf"/>
</dbReference>
<comment type="caution">
    <text evidence="18">The sequence shown here is derived from an EMBL/GenBank/DDBJ whole genome shotgun (WGS) entry which is preliminary data.</text>
</comment>
<evidence type="ECO:0000256" key="9">
    <source>
        <dbReference type="ARBA" id="ARBA00022840"/>
    </source>
</evidence>
<feature type="domain" description="PAS" evidence="16">
    <location>
        <begin position="680"/>
        <end position="750"/>
    </location>
</feature>
<dbReference type="PROSITE" id="PS50109">
    <property type="entry name" value="HIS_KIN"/>
    <property type="match status" value="1"/>
</dbReference>
<dbReference type="InterPro" id="IPR000014">
    <property type="entry name" value="PAS"/>
</dbReference>
<dbReference type="Gene3D" id="3.40.50.2300">
    <property type="match status" value="1"/>
</dbReference>
<dbReference type="GO" id="GO:0000155">
    <property type="term" value="F:phosphorelay sensor kinase activity"/>
    <property type="evidence" value="ECO:0007669"/>
    <property type="project" value="InterPro"/>
</dbReference>
<feature type="domain" description="PAC" evidence="17">
    <location>
        <begin position="627"/>
        <end position="679"/>
    </location>
</feature>
<evidence type="ECO:0000256" key="12">
    <source>
        <dbReference type="PROSITE-ProRule" id="PRU00169"/>
    </source>
</evidence>
<dbReference type="InterPro" id="IPR013655">
    <property type="entry name" value="PAS_fold_3"/>
</dbReference>
<dbReference type="SUPFAM" id="SSF47384">
    <property type="entry name" value="Homodimeric domain of signal transducing histidine kinase"/>
    <property type="match status" value="1"/>
</dbReference>
<evidence type="ECO:0000256" key="7">
    <source>
        <dbReference type="ARBA" id="ARBA00022741"/>
    </source>
</evidence>
<comment type="catalytic activity">
    <reaction evidence="1">
        <text>ATP + protein L-histidine = ADP + protein N-phospho-L-histidine.</text>
        <dbReference type="EC" id="2.7.13.3"/>
    </reaction>
</comment>
<dbReference type="InterPro" id="IPR003661">
    <property type="entry name" value="HisK_dim/P_dom"/>
</dbReference>
<dbReference type="InterPro" id="IPR004358">
    <property type="entry name" value="Sig_transdc_His_kin-like_C"/>
</dbReference>
<dbReference type="InterPro" id="IPR003594">
    <property type="entry name" value="HATPase_dom"/>
</dbReference>
<keyword evidence="11" id="KW-0472">Membrane</keyword>
<dbReference type="CDD" id="cd00082">
    <property type="entry name" value="HisKA"/>
    <property type="match status" value="1"/>
</dbReference>
<feature type="domain" description="Response regulatory" evidence="15">
    <location>
        <begin position="16"/>
        <end position="135"/>
    </location>
</feature>
<dbReference type="InterPro" id="IPR036097">
    <property type="entry name" value="HisK_dim/P_sf"/>
</dbReference>
<dbReference type="Pfam" id="PF00512">
    <property type="entry name" value="HisKA"/>
    <property type="match status" value="1"/>
</dbReference>
<dbReference type="PRINTS" id="PR00344">
    <property type="entry name" value="BCTRLSENSOR"/>
</dbReference>
<accession>A0A951UKG3</accession>
<dbReference type="CDD" id="cd00156">
    <property type="entry name" value="REC"/>
    <property type="match status" value="1"/>
</dbReference>
<keyword evidence="9" id="KW-0067">ATP-binding</keyword>
<dbReference type="Gene3D" id="1.10.287.130">
    <property type="match status" value="1"/>
</dbReference>
<organism evidence="18 19">
    <name type="scientific">Mojavia pulchra JT2-VF2</name>
    <dbReference type="NCBI Taxonomy" id="287848"/>
    <lineage>
        <taxon>Bacteria</taxon>
        <taxon>Bacillati</taxon>
        <taxon>Cyanobacteriota</taxon>
        <taxon>Cyanophyceae</taxon>
        <taxon>Nostocales</taxon>
        <taxon>Nostocaceae</taxon>
    </lineage>
</organism>
<feature type="domain" description="PAC" evidence="17">
    <location>
        <begin position="1018"/>
        <end position="1073"/>
    </location>
</feature>
<dbReference type="Gene3D" id="3.30.450.20">
    <property type="entry name" value="PAS domain"/>
    <property type="match status" value="7"/>
</dbReference>
<dbReference type="PANTHER" id="PTHR43304:SF1">
    <property type="entry name" value="PAC DOMAIN-CONTAINING PROTEIN"/>
    <property type="match status" value="1"/>
</dbReference>
<dbReference type="Pfam" id="PF08447">
    <property type="entry name" value="PAS_3"/>
    <property type="match status" value="2"/>
</dbReference>
<dbReference type="CDD" id="cd00130">
    <property type="entry name" value="PAS"/>
    <property type="match status" value="2"/>
</dbReference>
<evidence type="ECO:0000256" key="1">
    <source>
        <dbReference type="ARBA" id="ARBA00000085"/>
    </source>
</evidence>
<dbReference type="SMART" id="SM00091">
    <property type="entry name" value="PAS"/>
    <property type="match status" value="5"/>
</dbReference>
<feature type="coiled-coil region" evidence="13">
    <location>
        <begin position="663"/>
        <end position="690"/>
    </location>
</feature>
<keyword evidence="10" id="KW-0902">Two-component regulatory system</keyword>
<evidence type="ECO:0000256" key="3">
    <source>
        <dbReference type="ARBA" id="ARBA00012438"/>
    </source>
</evidence>
<dbReference type="InterPro" id="IPR035965">
    <property type="entry name" value="PAS-like_dom_sf"/>
</dbReference>
<dbReference type="NCBIfam" id="TIGR00229">
    <property type="entry name" value="sensory_box"/>
    <property type="match status" value="5"/>
</dbReference>
<dbReference type="Gene3D" id="2.10.70.100">
    <property type="match status" value="1"/>
</dbReference>
<feature type="modified residue" description="4-aspartylphosphate" evidence="12">
    <location>
        <position position="68"/>
    </location>
</feature>
<dbReference type="EC" id="2.7.13.3" evidence="3"/>
<feature type="domain" description="PAC" evidence="17">
    <location>
        <begin position="502"/>
        <end position="554"/>
    </location>
</feature>
<dbReference type="PROSITE" id="PS50110">
    <property type="entry name" value="RESPONSE_REGULATORY"/>
    <property type="match status" value="1"/>
</dbReference>
<feature type="domain" description="PAC" evidence="17">
    <location>
        <begin position="886"/>
        <end position="940"/>
    </location>
</feature>
<evidence type="ECO:0000256" key="5">
    <source>
        <dbReference type="ARBA" id="ARBA00022553"/>
    </source>
</evidence>
<name>A0A951UKG3_9NOST</name>
<dbReference type="SMART" id="SM00387">
    <property type="entry name" value="HATPase_c"/>
    <property type="match status" value="1"/>
</dbReference>
<dbReference type="PANTHER" id="PTHR43304">
    <property type="entry name" value="PHYTOCHROME-LIKE PROTEIN CPH1"/>
    <property type="match status" value="1"/>
</dbReference>
<gene>
    <name evidence="18" type="ORF">KME32_33875</name>
</gene>
<dbReference type="InterPro" id="IPR005467">
    <property type="entry name" value="His_kinase_dom"/>
</dbReference>
<dbReference type="Pfam" id="PF13426">
    <property type="entry name" value="PAS_9"/>
    <property type="match status" value="1"/>
</dbReference>
<comment type="subcellular location">
    <subcellularLocation>
        <location evidence="2">Cell membrane</location>
    </subcellularLocation>
</comment>
<feature type="domain" description="PAS" evidence="16">
    <location>
        <begin position="287"/>
        <end position="358"/>
    </location>
</feature>
<dbReference type="GO" id="GO:0005886">
    <property type="term" value="C:plasma membrane"/>
    <property type="evidence" value="ECO:0007669"/>
    <property type="project" value="UniProtKB-SubCell"/>
</dbReference>
<dbReference type="PROSITE" id="PS50112">
    <property type="entry name" value="PAS"/>
    <property type="match status" value="3"/>
</dbReference>
<protein>
    <recommendedName>
        <fullName evidence="3">histidine kinase</fullName>
        <ecNumber evidence="3">2.7.13.3</ecNumber>
    </recommendedName>
</protein>
<dbReference type="Pfam" id="PF00072">
    <property type="entry name" value="Response_reg"/>
    <property type="match status" value="1"/>
</dbReference>
<sequence>MNSVSETSVTNPSSYTVLIVESVLADRELYSRCLQADSSCRYTLLQAQSVTSAVLMCQHNQVDGILVDYLLPDAMGLEFVQELQTRFDGTHPPVVMVANDSDPLIAVRAIKLGVEDYLLKQTLTPEQLQLSMRSAIKNTRLRLQLQHQEERFRISIENMLDCFSICCAIRDNSGQILDFQIEYLNVAALNSNHLTAADIGKGLCEIYPAYRKTGLFAQYCRVVETGEPLIKEEVVYSDVFGTQSLTRAYDIHARKLHDGLVISWRDITERKRLELELHQRVADLQQQQHRLQRLIDTAPIGIGIAAASGEVRVMNDEMLRLHSYTREEFEQHGMNWRDFAPQELSAQTEQAMELLRQNGFLPPTQKELLRRDGSRQPVWISAMQWLDGTDEHVAFAVDLSPQKQAEDAVVQLNHELNARVNELQTLIDIIPVGIALAPDSNCTQMQCNAYLRQLLGVSSSHSTSKSASVLNQHAYPALQNGQVVWADDLLMQVASQLGTDVQDAEFEVLLPDGTMRHLLAYTAPLLNHQSNIRGALGAFLDISERKRIEAELRKREEILNLFVKHAPAGVAMFDRQMHYILASDRWLRSYELEGQDIIGRSHYEIFPKIPERWKQIHQRCLAGAVESCAEEIFSRADGSIDWVRWEIHPWHTNSNEIGGIIIFSEVINERKQVEARLRKTETRFQALAQAVPSLLFETDAVGKITWISKQWCQFTGQIPEQVKGQDWSQAIHLEDLSINRERWHQSLQSGLPFELKQRLRRFDGKYMWFIVRAVPMCDEQGNIKSWVGSATDINEMVSAKTALEEREATICQQFAELESIYATAPVGLCFLDTNLRHVRINERLAEINGISVLDHLGRTDREVIPELAEILEPLKQQVIQTGESILNVEIHGSTKAQPGIERDWVASYYPLKDKTGKILGINVMVQDITERKRNEQRLQESQEQLQLGVQVAGLALAKVDYANNTVQLSKEAAALYGLSTEQLIVTRERIHATFHPEERLKCAELIEKILNPKGTGWFAHEHRVVWENGAVRWLNVRKQVFFECSGCTLRPSYAILAALDVTERKQAEAEREQLLAQAQAARAEAEAANRSKDEFVAMVAHELRSPLNAILGWAQLLQRKSLDAPTTNKALETICRNTQVQMQLIEDLLDLSRMVRGTLQLNLAPVNLANVVDTAVESVRPTSEAKLLQLTTQIQGIAPIQIWGDFTRLQQVVLNLLTNSIKFTPANGQVKVLLERHNSQTLIQVSDTGKGIRPEFLPHIFERFRQDTHNTTVKQGLGLGLAIVKYIVEQHGGTVTAQSQGEDFGSTFTVILPLLRQDETDLEARD</sequence>
<keyword evidence="6" id="KW-0808">Transferase</keyword>
<dbReference type="PROSITE" id="PS50113">
    <property type="entry name" value="PAC"/>
    <property type="match status" value="5"/>
</dbReference>
<feature type="domain" description="Histidine kinase" evidence="14">
    <location>
        <begin position="1098"/>
        <end position="1316"/>
    </location>
</feature>
<evidence type="ECO:0000313" key="19">
    <source>
        <dbReference type="Proteomes" id="UP000715781"/>
    </source>
</evidence>
<dbReference type="FunFam" id="3.30.450.20:FF:000099">
    <property type="entry name" value="Sensory box sensor histidine kinase"/>
    <property type="match status" value="1"/>
</dbReference>
<dbReference type="InterPro" id="IPR013656">
    <property type="entry name" value="PAS_4"/>
</dbReference>
<dbReference type="Proteomes" id="UP000715781">
    <property type="component" value="Unassembled WGS sequence"/>
</dbReference>
<evidence type="ECO:0000259" key="15">
    <source>
        <dbReference type="PROSITE" id="PS50110"/>
    </source>
</evidence>
<evidence type="ECO:0000256" key="4">
    <source>
        <dbReference type="ARBA" id="ARBA00022475"/>
    </source>
</evidence>
<evidence type="ECO:0000256" key="10">
    <source>
        <dbReference type="ARBA" id="ARBA00023012"/>
    </source>
</evidence>
<dbReference type="InterPro" id="IPR001789">
    <property type="entry name" value="Sig_transdc_resp-reg_receiver"/>
</dbReference>
<evidence type="ECO:0000256" key="2">
    <source>
        <dbReference type="ARBA" id="ARBA00004236"/>
    </source>
</evidence>
<dbReference type="GO" id="GO:0005524">
    <property type="term" value="F:ATP binding"/>
    <property type="evidence" value="ECO:0007669"/>
    <property type="project" value="UniProtKB-KW"/>
</dbReference>
<evidence type="ECO:0000256" key="11">
    <source>
        <dbReference type="ARBA" id="ARBA00023136"/>
    </source>
</evidence>
<evidence type="ECO:0000256" key="13">
    <source>
        <dbReference type="SAM" id="Coils"/>
    </source>
</evidence>